<proteinExistence type="inferred from homology"/>
<dbReference type="PRINTS" id="PR00370">
    <property type="entry name" value="FMOXYGENASE"/>
</dbReference>
<sequence>MAPVKSIAIIGAGASGAAAANAFAAEKYFDVIKVFERREEPGGTWIFDAVPPELDLVPGALPYQLDPPLRIPPALPTTVRANTQERFHKTPVYDGLTTNVPEIAMSLSDRRFPYGPFVPHWVPKNYIREHFSVHGHDKLLNLNTTVERVTKIAGDRWHLVLRRHDALLDRDEWWEEDFDAVVFGNGHYSVPYVPFVPGLAEYLLKFPGRVSHSKSYRGPKQFTNQRVLVIGNSTSGYDVTDQLRRSPLVQHPIIQSRHSRSLWEGDEPPDGLTWKPVISEYTADGTILFEDGSSLAHSEIDAIVYCTGYRPSYPFWDAKKNGRDLYDYEANRFAGTFQHTFVPDYPTLGVIGIPRSLTFRSFEYQAIALARVWSGRAKLPSLEEQRQWEVDRVKERNLSHRKFHDVEWDTGETEEYLTFLYRLAGLPLLDGTGLTPPVLDASTRWAIENIRKHPIFRPTRSSAKGGQGEVANEGDWVVVSPWKDSLSFI</sequence>
<dbReference type="Proteomes" id="UP000016923">
    <property type="component" value="Unassembled WGS sequence"/>
</dbReference>
<gene>
    <name evidence="6" type="ORF">F503_03314</name>
</gene>
<reference evidence="6 7" key="1">
    <citation type="journal article" date="2013" name="BMC Genomics">
        <title>The genome and transcriptome of the pine saprophyte Ophiostoma piceae, and a comparison with the bark beetle-associated pine pathogen Grosmannia clavigera.</title>
        <authorList>
            <person name="Haridas S."/>
            <person name="Wang Y."/>
            <person name="Lim L."/>
            <person name="Massoumi Alamouti S."/>
            <person name="Jackman S."/>
            <person name="Docking R."/>
            <person name="Robertson G."/>
            <person name="Birol I."/>
            <person name="Bohlmann J."/>
            <person name="Breuil C."/>
        </authorList>
    </citation>
    <scope>NUCLEOTIDE SEQUENCE [LARGE SCALE GENOMIC DNA]</scope>
    <source>
        <strain evidence="6 7">UAMH 11346</strain>
    </source>
</reference>
<dbReference type="GO" id="GO:0004499">
    <property type="term" value="F:N,N-dimethylaniline monooxygenase activity"/>
    <property type="evidence" value="ECO:0007669"/>
    <property type="project" value="InterPro"/>
</dbReference>
<dbReference type="InterPro" id="IPR036188">
    <property type="entry name" value="FAD/NAD-bd_sf"/>
</dbReference>
<comment type="similarity">
    <text evidence="1">Belongs to the FMO family.</text>
</comment>
<accession>S3C299</accession>
<dbReference type="InterPro" id="IPR050346">
    <property type="entry name" value="FMO-like"/>
</dbReference>
<evidence type="ECO:0000256" key="3">
    <source>
        <dbReference type="ARBA" id="ARBA00022827"/>
    </source>
</evidence>
<dbReference type="Pfam" id="PF13450">
    <property type="entry name" value="NAD_binding_8"/>
    <property type="match status" value="1"/>
</dbReference>
<dbReference type="EMBL" id="KE148152">
    <property type="protein sequence ID" value="EPE06887.1"/>
    <property type="molecule type" value="Genomic_DNA"/>
</dbReference>
<dbReference type="PANTHER" id="PTHR23023">
    <property type="entry name" value="DIMETHYLANILINE MONOOXYGENASE"/>
    <property type="match status" value="1"/>
</dbReference>
<dbReference type="eggNOG" id="KOG1399">
    <property type="taxonomic scope" value="Eukaryota"/>
</dbReference>
<evidence type="ECO:0000313" key="7">
    <source>
        <dbReference type="Proteomes" id="UP000016923"/>
    </source>
</evidence>
<dbReference type="GO" id="GO:0050661">
    <property type="term" value="F:NADP binding"/>
    <property type="evidence" value="ECO:0007669"/>
    <property type="project" value="InterPro"/>
</dbReference>
<dbReference type="VEuPathDB" id="FungiDB:F503_03314"/>
<dbReference type="HOGENOM" id="CLU_006909_5_3_1"/>
<dbReference type="InterPro" id="IPR000960">
    <property type="entry name" value="Flavin_mOase"/>
</dbReference>
<evidence type="ECO:0000256" key="4">
    <source>
        <dbReference type="ARBA" id="ARBA00022857"/>
    </source>
</evidence>
<name>S3C299_OPHP1</name>
<evidence type="ECO:0000313" key="6">
    <source>
        <dbReference type="EMBL" id="EPE06887.1"/>
    </source>
</evidence>
<evidence type="ECO:0000256" key="1">
    <source>
        <dbReference type="ARBA" id="ARBA00009183"/>
    </source>
</evidence>
<dbReference type="OMA" id="QWAYYDE"/>
<dbReference type="AlphaFoldDB" id="S3C299"/>
<dbReference type="STRING" id="1262450.S3C299"/>
<dbReference type="InterPro" id="IPR020946">
    <property type="entry name" value="Flavin_mOase-like"/>
</dbReference>
<dbReference type="SUPFAM" id="SSF51905">
    <property type="entry name" value="FAD/NAD(P)-binding domain"/>
    <property type="match status" value="2"/>
</dbReference>
<dbReference type="PIRSF" id="PIRSF000332">
    <property type="entry name" value="FMO"/>
    <property type="match status" value="1"/>
</dbReference>
<keyword evidence="5" id="KW-0560">Oxidoreductase</keyword>
<dbReference type="Gene3D" id="3.50.50.60">
    <property type="entry name" value="FAD/NAD(P)-binding domain"/>
    <property type="match status" value="2"/>
</dbReference>
<dbReference type="GO" id="GO:0050660">
    <property type="term" value="F:flavin adenine dinucleotide binding"/>
    <property type="evidence" value="ECO:0007669"/>
    <property type="project" value="InterPro"/>
</dbReference>
<evidence type="ECO:0000256" key="5">
    <source>
        <dbReference type="ARBA" id="ARBA00023002"/>
    </source>
</evidence>
<keyword evidence="3" id="KW-0274">FAD</keyword>
<keyword evidence="7" id="KW-1185">Reference proteome</keyword>
<evidence type="ECO:0000256" key="2">
    <source>
        <dbReference type="ARBA" id="ARBA00022630"/>
    </source>
</evidence>
<dbReference type="OrthoDB" id="66881at2759"/>
<keyword evidence="2" id="KW-0285">Flavoprotein</keyword>
<keyword evidence="6" id="KW-0503">Monooxygenase</keyword>
<keyword evidence="4" id="KW-0521">NADP</keyword>
<protein>
    <submittedName>
        <fullName evidence="6">Dimethylaniline monooxygenase</fullName>
    </submittedName>
</protein>
<dbReference type="Pfam" id="PF00743">
    <property type="entry name" value="FMO-like"/>
    <property type="match status" value="2"/>
</dbReference>
<organism evidence="6 7">
    <name type="scientific">Ophiostoma piceae (strain UAMH 11346)</name>
    <name type="common">Sap stain fungus</name>
    <dbReference type="NCBI Taxonomy" id="1262450"/>
    <lineage>
        <taxon>Eukaryota</taxon>
        <taxon>Fungi</taxon>
        <taxon>Dikarya</taxon>
        <taxon>Ascomycota</taxon>
        <taxon>Pezizomycotina</taxon>
        <taxon>Sordariomycetes</taxon>
        <taxon>Sordariomycetidae</taxon>
        <taxon>Ophiostomatales</taxon>
        <taxon>Ophiostomataceae</taxon>
        <taxon>Ophiostoma</taxon>
    </lineage>
</organism>